<proteinExistence type="predicted"/>
<dbReference type="PATRIC" id="fig|1210046.3.peg.2635"/>
<dbReference type="EMBL" id="ALWX01000068">
    <property type="protein sequence ID" value="EKA60225.1"/>
    <property type="molecule type" value="Genomic_DNA"/>
</dbReference>
<dbReference type="RefSeq" id="WP_007929018.1">
    <property type="nucleotide sequence ID" value="NZ_ALWX01000068.1"/>
</dbReference>
<dbReference type="eggNOG" id="COG4826">
    <property type="taxonomic scope" value="Bacteria"/>
</dbReference>
<name>K1DUT1_9MICO</name>
<gene>
    <name evidence="1" type="ORF">B277_13729</name>
    <name evidence="2" type="ORF">CWN80_08980</name>
</gene>
<protein>
    <submittedName>
        <fullName evidence="1">Uncharacterized protein</fullName>
    </submittedName>
</protein>
<evidence type="ECO:0000313" key="4">
    <source>
        <dbReference type="Proteomes" id="UP000288711"/>
    </source>
</evidence>
<evidence type="ECO:0000313" key="3">
    <source>
        <dbReference type="Proteomes" id="UP000004474"/>
    </source>
</evidence>
<comment type="caution">
    <text evidence="1">The sequence shown here is derived from an EMBL/GenBank/DDBJ whole genome shotgun (WGS) entry which is preliminary data.</text>
</comment>
<dbReference type="EMBL" id="PIPF01000007">
    <property type="protein sequence ID" value="RWU83841.1"/>
    <property type="molecule type" value="Genomic_DNA"/>
</dbReference>
<evidence type="ECO:0000313" key="1">
    <source>
        <dbReference type="EMBL" id="EKA60225.1"/>
    </source>
</evidence>
<dbReference type="Proteomes" id="UP000288711">
    <property type="component" value="Unassembled WGS sequence"/>
</dbReference>
<accession>K1DUT1</accession>
<organism evidence="1 3">
    <name type="scientific">Janibacter hoylei PVAS-1</name>
    <dbReference type="NCBI Taxonomy" id="1210046"/>
    <lineage>
        <taxon>Bacteria</taxon>
        <taxon>Bacillati</taxon>
        <taxon>Actinomycetota</taxon>
        <taxon>Actinomycetes</taxon>
        <taxon>Micrococcales</taxon>
        <taxon>Intrasporangiaceae</taxon>
        <taxon>Janibacter</taxon>
    </lineage>
</organism>
<keyword evidence="4" id="KW-1185">Reference proteome</keyword>
<dbReference type="Proteomes" id="UP000004474">
    <property type="component" value="Unassembled WGS sequence"/>
</dbReference>
<dbReference type="AlphaFoldDB" id="K1DUT1"/>
<reference evidence="2 4" key="1">
    <citation type="journal article" date="2009" name="Int. J. Syst. Evol. Microbiol.">
        <title>Janibacter hoylei sp. nov., Bacillus isronensis sp. nov. and Bacillus aryabhattai sp. nov., isolated from cryotubes used for collecting air from the upper atmosphere.</title>
        <authorList>
            <person name="Shivaji S."/>
            <person name="Chaturvedi P."/>
            <person name="Begum Z."/>
            <person name="Pindi P.K."/>
            <person name="Manorama R."/>
            <person name="Padmanaban D.A."/>
            <person name="Shouche Y.S."/>
            <person name="Pawar S."/>
            <person name="Vaishampayan P."/>
            <person name="Dutt C.B."/>
            <person name="Datta G.N."/>
            <person name="Manchanda R.K."/>
            <person name="Rao U.R."/>
            <person name="Bhargava P.M."/>
            <person name="Narlikar J.V."/>
        </authorList>
    </citation>
    <scope>NUCLEOTIDE SEQUENCE [LARGE SCALE GENOMIC DNA]</scope>
    <source>
        <strain evidence="2 4">PVAS-1</strain>
    </source>
</reference>
<reference evidence="1 3" key="2">
    <citation type="journal article" date="2012" name="J. Bacteriol.">
        <title>Genome Sequence of Janibacter hoylei MTCC8307, Isolated from the Stratospheric Air.</title>
        <authorList>
            <person name="Pawar S.P."/>
            <person name="Dhotre D.P."/>
            <person name="Shetty S.A."/>
            <person name="Chowdhury S.P."/>
            <person name="Chaudhari B.L."/>
            <person name="Shouche Y.S."/>
        </authorList>
    </citation>
    <scope>NUCLEOTIDE SEQUENCE [LARGE SCALE GENOMIC DNA]</scope>
    <source>
        <strain evidence="1 3">PVAS-1</strain>
    </source>
</reference>
<sequence length="488" mass="51871">MSEATTTTRLRCDRCGSHATHQRVMGMPTAETAEQVAATPWQRLGGCLIVPGMWTVECLTCGQREAVEGGPADLMPAPPPDCTVARAITRYAARCREKLGQATTSVVSHAGLWLLLASVAEHVTGDDRAVLEEILGMPVGEASAAARRLLGAPHPTLAAAAGAWVAGDAVTPVGVERPIPDQARLDAWASERTRGLIPQFPLEVTELTRIVLATALVLEPQWTEQLTTGGGGQWLRLGGGLQTIVETAAAGAVLVAKPHSEDGIDVISVRAHPRVAPAQVWQAVDEVVALLDDGALWHGERPHGLPRRGFGWRSRAARVQMTDLARAELPTDAWGRPQQWRSQVPSWSAQETLDLTEAPGVAEAGHAILPDEPGAATSCVQSVRAEYDADGFRAAALTALDRVGSAPSFEQVDVERVDLDFRAPHAVVAVARGGAWEGVPLVSAWVPGPNYMDSDGEALELLAETDPDEAAALSAYKEARMRERGEIV</sequence>
<dbReference type="OrthoDB" id="4847668at2"/>
<dbReference type="STRING" id="1210046.B277_13729"/>
<evidence type="ECO:0000313" key="2">
    <source>
        <dbReference type="EMBL" id="RWU83841.1"/>
    </source>
</evidence>
<reference evidence="2" key="3">
    <citation type="submission" date="2017-11" db="EMBL/GenBank/DDBJ databases">
        <authorList>
            <person name="Seuylemezian A."/>
            <person name="Cooper K."/>
            <person name="Vaishampayan P."/>
        </authorList>
    </citation>
    <scope>NUCLEOTIDE SEQUENCE</scope>
    <source>
        <strain evidence="2">PVAS-1</strain>
    </source>
</reference>